<dbReference type="Gene3D" id="3.30.1220.10">
    <property type="entry name" value="CobW-like, C-terminal domain"/>
    <property type="match status" value="1"/>
</dbReference>
<evidence type="ECO:0000259" key="7">
    <source>
        <dbReference type="Pfam" id="PF07683"/>
    </source>
</evidence>
<evidence type="ECO:0000313" key="9">
    <source>
        <dbReference type="Proteomes" id="UP000273083"/>
    </source>
</evidence>
<keyword evidence="1" id="KW-0547">Nucleotide-binding</keyword>
<dbReference type="InterPro" id="IPR036627">
    <property type="entry name" value="CobW-likC_sf"/>
</dbReference>
<organism evidence="8 9">
    <name type="scientific">Mobilisporobacter senegalensis</name>
    <dbReference type="NCBI Taxonomy" id="1329262"/>
    <lineage>
        <taxon>Bacteria</taxon>
        <taxon>Bacillati</taxon>
        <taxon>Bacillota</taxon>
        <taxon>Clostridia</taxon>
        <taxon>Lachnospirales</taxon>
        <taxon>Lachnospiraceae</taxon>
        <taxon>Mobilisporobacter</taxon>
    </lineage>
</organism>
<dbReference type="GO" id="GO:0005737">
    <property type="term" value="C:cytoplasm"/>
    <property type="evidence" value="ECO:0007669"/>
    <property type="project" value="TreeGrafter"/>
</dbReference>
<evidence type="ECO:0000256" key="1">
    <source>
        <dbReference type="ARBA" id="ARBA00022741"/>
    </source>
</evidence>
<protein>
    <submittedName>
        <fullName evidence="8">G3E family GTPase</fullName>
    </submittedName>
</protein>
<dbReference type="InterPro" id="IPR027417">
    <property type="entry name" value="P-loop_NTPase"/>
</dbReference>
<evidence type="ECO:0000256" key="3">
    <source>
        <dbReference type="ARBA" id="ARBA00023186"/>
    </source>
</evidence>
<dbReference type="PANTHER" id="PTHR13748:SF62">
    <property type="entry name" value="COBW DOMAIN-CONTAINING PROTEIN"/>
    <property type="match status" value="1"/>
</dbReference>
<comment type="similarity">
    <text evidence="4">Belongs to the SIMIBI class G3E GTPase family. ZNG1 subfamily.</text>
</comment>
<evidence type="ECO:0000256" key="2">
    <source>
        <dbReference type="ARBA" id="ARBA00022801"/>
    </source>
</evidence>
<dbReference type="Pfam" id="PF02492">
    <property type="entry name" value="cobW"/>
    <property type="match status" value="1"/>
</dbReference>
<dbReference type="PANTHER" id="PTHR13748">
    <property type="entry name" value="COBW-RELATED"/>
    <property type="match status" value="1"/>
</dbReference>
<dbReference type="Pfam" id="PF07683">
    <property type="entry name" value="CobW_C"/>
    <property type="match status" value="1"/>
</dbReference>
<dbReference type="CDD" id="cd03112">
    <property type="entry name" value="CobW-like"/>
    <property type="match status" value="1"/>
</dbReference>
<dbReference type="GO" id="GO:0016787">
    <property type="term" value="F:hydrolase activity"/>
    <property type="evidence" value="ECO:0007669"/>
    <property type="project" value="UniProtKB-KW"/>
</dbReference>
<dbReference type="SUPFAM" id="SSF52540">
    <property type="entry name" value="P-loop containing nucleoside triphosphate hydrolases"/>
    <property type="match status" value="1"/>
</dbReference>
<keyword evidence="3" id="KW-0143">Chaperone</keyword>
<feature type="domain" description="CobW C-terminal" evidence="7">
    <location>
        <begin position="260"/>
        <end position="341"/>
    </location>
</feature>
<sequence>MNTEIYIISGFLGAGKTTLIQKLLKEAFIKDKVVLIENDFGEISVDAAILKSSGIQVKEINSGCICCSLSGDFVKALKELLKRFQPDKIIIEPSGVGKLSDIMKACLDPSIEPLAKVKLRLTVADVKRCKMYLDNFGEFFEDQIQNADTILLSRTENFPDKVKDAYELVKSLNDHALILSKPWDQITSDEILYPDMMHSTYGKHKVLSHEHRYHHELHEHKEDCHCGHHGSHDHEEGCHCSHHDHENKCGHNHSAKDIFDTITIQTTRTFNMEDLKTVILNMEQKAHGTILRVKGIVQGTNGYINLQYLPGDIQITRSAVHGDMICIIGRNLNQQELIGLFNGK</sequence>
<evidence type="ECO:0000256" key="5">
    <source>
        <dbReference type="ARBA" id="ARBA00049117"/>
    </source>
</evidence>
<evidence type="ECO:0000313" key="8">
    <source>
        <dbReference type="EMBL" id="ROR23953.1"/>
    </source>
</evidence>
<dbReference type="RefSeq" id="WP_123610566.1">
    <property type="nucleotide sequence ID" value="NZ_RJVG01000012.1"/>
</dbReference>
<gene>
    <name evidence="8" type="ORF">EDD66_11284</name>
</gene>
<dbReference type="GO" id="GO:0000166">
    <property type="term" value="F:nucleotide binding"/>
    <property type="evidence" value="ECO:0007669"/>
    <property type="project" value="UniProtKB-KW"/>
</dbReference>
<dbReference type="InterPro" id="IPR011629">
    <property type="entry name" value="CobW-like_C"/>
</dbReference>
<keyword evidence="2" id="KW-0378">Hydrolase</keyword>
<dbReference type="Proteomes" id="UP000273083">
    <property type="component" value="Unassembled WGS sequence"/>
</dbReference>
<reference evidence="8 9" key="1">
    <citation type="submission" date="2018-11" db="EMBL/GenBank/DDBJ databases">
        <title>Genomic Encyclopedia of Type Strains, Phase IV (KMG-IV): sequencing the most valuable type-strain genomes for metagenomic binning, comparative biology and taxonomic classification.</title>
        <authorList>
            <person name="Goeker M."/>
        </authorList>
    </citation>
    <scope>NUCLEOTIDE SEQUENCE [LARGE SCALE GENOMIC DNA]</scope>
    <source>
        <strain evidence="8 9">DSM 26537</strain>
    </source>
</reference>
<accession>A0A3N1XB32</accession>
<evidence type="ECO:0000256" key="4">
    <source>
        <dbReference type="ARBA" id="ARBA00034320"/>
    </source>
</evidence>
<keyword evidence="9" id="KW-1185">Reference proteome</keyword>
<dbReference type="OrthoDB" id="9808822at2"/>
<name>A0A3N1XB32_9FIRM</name>
<comment type="caution">
    <text evidence="8">The sequence shown here is derived from an EMBL/GenBank/DDBJ whole genome shotgun (WGS) entry which is preliminary data.</text>
</comment>
<dbReference type="EMBL" id="RJVG01000012">
    <property type="protein sequence ID" value="ROR23953.1"/>
    <property type="molecule type" value="Genomic_DNA"/>
</dbReference>
<dbReference type="InterPro" id="IPR051316">
    <property type="entry name" value="Zinc-reg_GTPase_activator"/>
</dbReference>
<dbReference type="SUPFAM" id="SSF90002">
    <property type="entry name" value="Hypothetical protein YjiA, C-terminal domain"/>
    <property type="match status" value="1"/>
</dbReference>
<dbReference type="Gene3D" id="3.40.50.300">
    <property type="entry name" value="P-loop containing nucleotide triphosphate hydrolases"/>
    <property type="match status" value="1"/>
</dbReference>
<dbReference type="InterPro" id="IPR003495">
    <property type="entry name" value="CobW/HypB/UreG_nucleotide-bd"/>
</dbReference>
<evidence type="ECO:0000259" key="6">
    <source>
        <dbReference type="Pfam" id="PF02492"/>
    </source>
</evidence>
<comment type="catalytic activity">
    <reaction evidence="5">
        <text>GTP + H2O = GDP + phosphate + H(+)</text>
        <dbReference type="Rhea" id="RHEA:19669"/>
        <dbReference type="ChEBI" id="CHEBI:15377"/>
        <dbReference type="ChEBI" id="CHEBI:15378"/>
        <dbReference type="ChEBI" id="CHEBI:37565"/>
        <dbReference type="ChEBI" id="CHEBI:43474"/>
        <dbReference type="ChEBI" id="CHEBI:58189"/>
    </reaction>
    <physiologicalReaction direction="left-to-right" evidence="5">
        <dbReference type="Rhea" id="RHEA:19670"/>
    </physiologicalReaction>
</comment>
<proteinExistence type="inferred from homology"/>
<feature type="domain" description="CobW/HypB/UreG nucleotide-binding" evidence="6">
    <location>
        <begin position="5"/>
        <end position="178"/>
    </location>
</feature>
<dbReference type="AlphaFoldDB" id="A0A3N1XB32"/>